<dbReference type="CDD" id="cd02440">
    <property type="entry name" value="AdoMet_MTases"/>
    <property type="match status" value="1"/>
</dbReference>
<proteinExistence type="inferred from homology"/>
<dbReference type="AlphaFoldDB" id="A0AAI8V9M9"/>
<dbReference type="EMBL" id="CAUWAG010000006">
    <property type="protein sequence ID" value="CAJ2503591.1"/>
    <property type="molecule type" value="Genomic_DNA"/>
</dbReference>
<feature type="region of interest" description="Disordered" evidence="2">
    <location>
        <begin position="1"/>
        <end position="21"/>
    </location>
</feature>
<dbReference type="SUPFAM" id="SSF53335">
    <property type="entry name" value="S-adenosyl-L-methionine-dependent methyltransferases"/>
    <property type="match status" value="1"/>
</dbReference>
<accession>A0AAI8V9M9</accession>
<dbReference type="PANTHER" id="PTHR43591:SF108">
    <property type="entry name" value="S-ADENOSYL-L-METHIONINE-DEPENDENT METHYLTRANSFERASE"/>
    <property type="match status" value="1"/>
</dbReference>
<dbReference type="InterPro" id="IPR013216">
    <property type="entry name" value="Methyltransf_11"/>
</dbReference>
<evidence type="ECO:0000259" key="3">
    <source>
        <dbReference type="Pfam" id="PF08241"/>
    </source>
</evidence>
<dbReference type="GO" id="GO:0008757">
    <property type="term" value="F:S-adenosylmethionine-dependent methyltransferase activity"/>
    <property type="evidence" value="ECO:0007669"/>
    <property type="project" value="InterPro"/>
</dbReference>
<dbReference type="PANTHER" id="PTHR43591">
    <property type="entry name" value="METHYLTRANSFERASE"/>
    <property type="match status" value="1"/>
</dbReference>
<dbReference type="InterPro" id="IPR029063">
    <property type="entry name" value="SAM-dependent_MTases_sf"/>
</dbReference>
<dbReference type="Pfam" id="PF08241">
    <property type="entry name" value="Methyltransf_11"/>
    <property type="match status" value="1"/>
</dbReference>
<feature type="domain" description="Methyltransferase type 11" evidence="3">
    <location>
        <begin position="92"/>
        <end position="200"/>
    </location>
</feature>
<comment type="similarity">
    <text evidence="1">Belongs to the methyltransferase superfamily. LaeA methyltransferase family.</text>
</comment>
<evidence type="ECO:0000313" key="4">
    <source>
        <dbReference type="EMBL" id="CAJ2503591.1"/>
    </source>
</evidence>
<sequence length="282" mass="30856">MAADADSAHVNKSYFNDEATNYDSKHRKLNERLTRELQARLAFIGVDWVSDDDEGDESDEDEDEDEKVKESRKRRKKGAERSDENRREVRLLDYACGTGMISRALAPYTTQCVGIDISENMVAAYNARAENQGLSSTEMHAMIGDLTVPDTSDHPAELSAPHMSNFDIAAVGGGFHHFADPQLAATRLVERLRPGGVLLIWDFLPHGGGHGHKHGAQHTVMHHGFSEGHIRSIFERAGAGQDFGLAVIGGGVIMGHGSLEEGDHAGQEALKRQVFFARGTKA</sequence>
<evidence type="ECO:0000313" key="5">
    <source>
        <dbReference type="Proteomes" id="UP001295740"/>
    </source>
</evidence>
<dbReference type="Gene3D" id="3.40.50.150">
    <property type="entry name" value="Vaccinia Virus protein VP39"/>
    <property type="match status" value="1"/>
</dbReference>
<evidence type="ECO:0000256" key="1">
    <source>
        <dbReference type="ARBA" id="ARBA00038158"/>
    </source>
</evidence>
<dbReference type="Proteomes" id="UP001295740">
    <property type="component" value="Unassembled WGS sequence"/>
</dbReference>
<feature type="region of interest" description="Disordered" evidence="2">
    <location>
        <begin position="50"/>
        <end position="84"/>
    </location>
</feature>
<gene>
    <name evidence="4" type="ORF">KHLLAP_LOCUS4059</name>
</gene>
<reference evidence="4" key="1">
    <citation type="submission" date="2023-10" db="EMBL/GenBank/DDBJ databases">
        <authorList>
            <person name="Hackl T."/>
        </authorList>
    </citation>
    <scope>NUCLEOTIDE SEQUENCE</scope>
</reference>
<keyword evidence="5" id="KW-1185">Reference proteome</keyword>
<comment type="caution">
    <text evidence="4">The sequence shown here is derived from an EMBL/GenBank/DDBJ whole genome shotgun (WGS) entry which is preliminary data.</text>
</comment>
<feature type="compositionally biased region" description="Acidic residues" evidence="2">
    <location>
        <begin position="50"/>
        <end position="65"/>
    </location>
</feature>
<organism evidence="4 5">
    <name type="scientific">Anthostomella pinea</name>
    <dbReference type="NCBI Taxonomy" id="933095"/>
    <lineage>
        <taxon>Eukaryota</taxon>
        <taxon>Fungi</taxon>
        <taxon>Dikarya</taxon>
        <taxon>Ascomycota</taxon>
        <taxon>Pezizomycotina</taxon>
        <taxon>Sordariomycetes</taxon>
        <taxon>Xylariomycetidae</taxon>
        <taxon>Xylariales</taxon>
        <taxon>Xylariaceae</taxon>
        <taxon>Anthostomella</taxon>
    </lineage>
</organism>
<name>A0AAI8V9M9_9PEZI</name>
<evidence type="ECO:0000256" key="2">
    <source>
        <dbReference type="SAM" id="MobiDB-lite"/>
    </source>
</evidence>
<protein>
    <submittedName>
        <fullName evidence="4">Uu.00g109850.m01.CDS01</fullName>
    </submittedName>
</protein>